<name>A0AA88KH67_NAELO</name>
<sequence>MYQINSMVRTSVMIVMMMTVLLLSVTHVSSQRITLSIDTQGALPLVFTGYYTPDVSKNNWNWNAMDLQASNPYKASLSIPVRMVDPIVYRAHISGNTNFVTNYYPFASLSVSVEPSASNGTFVFSGSAQCGDNVTGGGAVSGTLINRYTIGNDNRCWTYMCHCGPCRGTVTAIMAVCYEPPFPKPSPWLKIKNY</sequence>
<feature type="signal peptide" evidence="1">
    <location>
        <begin position="1"/>
        <end position="30"/>
    </location>
</feature>
<reference evidence="2 3" key="1">
    <citation type="journal article" date="2018" name="BMC Genomics">
        <title>The genome of Naegleria lovaniensis, the basis for a comparative approach to unravel pathogenicity factors of the human pathogenic amoeba N. fowleri.</title>
        <authorList>
            <person name="Liechti N."/>
            <person name="Schurch N."/>
            <person name="Bruggmann R."/>
            <person name="Wittwer M."/>
        </authorList>
    </citation>
    <scope>NUCLEOTIDE SEQUENCE [LARGE SCALE GENOMIC DNA]</scope>
    <source>
        <strain evidence="2 3">ATCC 30569</strain>
    </source>
</reference>
<evidence type="ECO:0000313" key="2">
    <source>
        <dbReference type="EMBL" id="KAG2381439.1"/>
    </source>
</evidence>
<keyword evidence="3" id="KW-1185">Reference proteome</keyword>
<accession>A0AA88KH67</accession>
<dbReference type="EMBL" id="PYSW02000027">
    <property type="protein sequence ID" value="KAG2381439.1"/>
    <property type="molecule type" value="Genomic_DNA"/>
</dbReference>
<proteinExistence type="predicted"/>
<comment type="caution">
    <text evidence="2">The sequence shown here is derived from an EMBL/GenBank/DDBJ whole genome shotgun (WGS) entry which is preliminary data.</text>
</comment>
<gene>
    <name evidence="2" type="ORF">C9374_006428</name>
</gene>
<organism evidence="2 3">
    <name type="scientific">Naegleria lovaniensis</name>
    <name type="common">Amoeba</name>
    <dbReference type="NCBI Taxonomy" id="51637"/>
    <lineage>
        <taxon>Eukaryota</taxon>
        <taxon>Discoba</taxon>
        <taxon>Heterolobosea</taxon>
        <taxon>Tetramitia</taxon>
        <taxon>Eutetramitia</taxon>
        <taxon>Vahlkampfiidae</taxon>
        <taxon>Naegleria</taxon>
    </lineage>
</organism>
<feature type="chain" id="PRO_5041652636" evidence="1">
    <location>
        <begin position="31"/>
        <end position="194"/>
    </location>
</feature>
<protein>
    <submittedName>
        <fullName evidence="2">Uncharacterized protein</fullName>
    </submittedName>
</protein>
<keyword evidence="1" id="KW-0732">Signal</keyword>
<evidence type="ECO:0000313" key="3">
    <source>
        <dbReference type="Proteomes" id="UP000816034"/>
    </source>
</evidence>
<evidence type="ECO:0000256" key="1">
    <source>
        <dbReference type="SAM" id="SignalP"/>
    </source>
</evidence>
<dbReference type="Proteomes" id="UP000816034">
    <property type="component" value="Unassembled WGS sequence"/>
</dbReference>
<dbReference type="RefSeq" id="XP_044547119.1">
    <property type="nucleotide sequence ID" value="XM_044696287.1"/>
</dbReference>
<dbReference type="GeneID" id="68098882"/>
<dbReference type="AlphaFoldDB" id="A0AA88KH67"/>